<dbReference type="Gene3D" id="1.20.1070.10">
    <property type="entry name" value="Rhodopsin 7-helix transmembrane proteins"/>
    <property type="match status" value="1"/>
</dbReference>
<evidence type="ECO:0000256" key="4">
    <source>
        <dbReference type="ARBA" id="ARBA00022507"/>
    </source>
</evidence>
<keyword evidence="5 11" id="KW-0812">Transmembrane</keyword>
<feature type="transmembrane region" description="Helical" evidence="11">
    <location>
        <begin position="6"/>
        <end position="30"/>
    </location>
</feature>
<evidence type="ECO:0000259" key="12">
    <source>
        <dbReference type="PROSITE" id="PS50262"/>
    </source>
</evidence>
<feature type="transmembrane region" description="Helical" evidence="11">
    <location>
        <begin position="83"/>
        <end position="109"/>
    </location>
</feature>
<comment type="subcellular location">
    <subcellularLocation>
        <location evidence="1 11">Cell membrane</location>
        <topology evidence="1 11">Multi-pass membrane protein</topology>
    </subcellularLocation>
</comment>
<keyword evidence="7 11" id="KW-0297">G-protein coupled receptor</keyword>
<keyword evidence="9 11" id="KW-0675">Receptor</keyword>
<proteinExistence type="inferred from homology"/>
<evidence type="ECO:0000256" key="7">
    <source>
        <dbReference type="ARBA" id="ARBA00023040"/>
    </source>
</evidence>
<dbReference type="PRINTS" id="PR01534">
    <property type="entry name" value="VOMERONASL1R"/>
</dbReference>
<evidence type="ECO:0000313" key="14">
    <source>
        <dbReference type="RefSeq" id="XP_005372255.1"/>
    </source>
</evidence>
<dbReference type="PANTHER" id="PTHR24062">
    <property type="entry name" value="VOMERONASAL TYPE-1 RECEPTOR"/>
    <property type="match status" value="1"/>
</dbReference>
<dbReference type="GeneID" id="102002747"/>
<feature type="transmembrane region" description="Helical" evidence="11">
    <location>
        <begin position="190"/>
        <end position="208"/>
    </location>
</feature>
<protein>
    <recommendedName>
        <fullName evidence="11">Vomeronasal type-1 receptor</fullName>
    </recommendedName>
</protein>
<comment type="similarity">
    <text evidence="2 11">Belongs to the G-protein coupled receptor 1 family.</text>
</comment>
<evidence type="ECO:0000256" key="2">
    <source>
        <dbReference type="ARBA" id="ARBA00010663"/>
    </source>
</evidence>
<evidence type="ECO:0000256" key="1">
    <source>
        <dbReference type="ARBA" id="ARBA00004651"/>
    </source>
</evidence>
<keyword evidence="4 11" id="KW-0589">Pheromone response</keyword>
<reference evidence="14" key="1">
    <citation type="submission" date="2025-08" db="UniProtKB">
        <authorList>
            <consortium name="RefSeq"/>
        </authorList>
    </citation>
    <scope>IDENTIFICATION</scope>
</reference>
<dbReference type="Pfam" id="PF03402">
    <property type="entry name" value="V1R"/>
    <property type="match status" value="1"/>
</dbReference>
<sequence length="313" mass="35944">MDSRNLGIGIIFLIENTVGILGNVSLLSYYRVIYNKKHKIKPLDLILMHLIIVNLLIILSKGMGNTMTIFSLKHFFNDLSYQLFIYVIRVFRSMSIVTIFLLSIFQSIIISPRNSFWKNLRVKSSKDIGLYISLSWVLSIMVNVLLPLYMYIKSRRKNITKEINFEHYTVVGNDKISISLYIALTVFPELLFSVLITCSGSSMIIILYRHKQRIQHIRSTCAFHSNSPESRATQSILARVFTFLVIYTLSTVSHGCSAILCGQNWWLMKITVIISLCFPTLSPFVLMSQSSPLCRLFFLWIKDTESSNVIVTI</sequence>
<evidence type="ECO:0000256" key="11">
    <source>
        <dbReference type="RuleBase" id="RU364061"/>
    </source>
</evidence>
<evidence type="ECO:0000256" key="3">
    <source>
        <dbReference type="ARBA" id="ARBA00022475"/>
    </source>
</evidence>
<dbReference type="PROSITE" id="PS50262">
    <property type="entry name" value="G_PROTEIN_RECEP_F1_2"/>
    <property type="match status" value="1"/>
</dbReference>
<evidence type="ECO:0000256" key="5">
    <source>
        <dbReference type="ARBA" id="ARBA00022692"/>
    </source>
</evidence>
<organism evidence="13 14">
    <name type="scientific">Microtus ochrogaster</name>
    <name type="common">Prairie vole</name>
    <dbReference type="NCBI Taxonomy" id="79684"/>
    <lineage>
        <taxon>Eukaryota</taxon>
        <taxon>Metazoa</taxon>
        <taxon>Chordata</taxon>
        <taxon>Craniata</taxon>
        <taxon>Vertebrata</taxon>
        <taxon>Euteleostomi</taxon>
        <taxon>Mammalia</taxon>
        <taxon>Eutheria</taxon>
        <taxon>Euarchontoglires</taxon>
        <taxon>Glires</taxon>
        <taxon>Rodentia</taxon>
        <taxon>Myomorpha</taxon>
        <taxon>Muroidea</taxon>
        <taxon>Cricetidae</taxon>
        <taxon>Arvicolinae</taxon>
        <taxon>Microtus</taxon>
    </lineage>
</organism>
<evidence type="ECO:0000256" key="10">
    <source>
        <dbReference type="ARBA" id="ARBA00023224"/>
    </source>
</evidence>
<accession>A0ABM0LT11</accession>
<dbReference type="Proteomes" id="UP000694915">
    <property type="component" value="Unplaced"/>
</dbReference>
<feature type="transmembrane region" description="Helical" evidence="11">
    <location>
        <begin position="42"/>
        <end position="63"/>
    </location>
</feature>
<feature type="transmembrane region" description="Helical" evidence="11">
    <location>
        <begin position="266"/>
        <end position="286"/>
    </location>
</feature>
<feature type="transmembrane region" description="Helical" evidence="11">
    <location>
        <begin position="130"/>
        <end position="152"/>
    </location>
</feature>
<gene>
    <name evidence="14" type="primary">LOC102002747</name>
</gene>
<dbReference type="RefSeq" id="XP_005372255.1">
    <property type="nucleotide sequence ID" value="XM_005372198.2"/>
</dbReference>
<keyword evidence="3 11" id="KW-1003">Cell membrane</keyword>
<dbReference type="SUPFAM" id="SSF81321">
    <property type="entry name" value="Family A G protein-coupled receptor-like"/>
    <property type="match status" value="1"/>
</dbReference>
<evidence type="ECO:0000256" key="8">
    <source>
        <dbReference type="ARBA" id="ARBA00023136"/>
    </source>
</evidence>
<keyword evidence="8 11" id="KW-0472">Membrane</keyword>
<keyword evidence="6 11" id="KW-1133">Transmembrane helix</keyword>
<feature type="domain" description="G-protein coupled receptors family 1 profile" evidence="12">
    <location>
        <begin position="24"/>
        <end position="286"/>
    </location>
</feature>
<dbReference type="InterPro" id="IPR017452">
    <property type="entry name" value="GPCR_Rhodpsn_7TM"/>
</dbReference>
<name>A0ABM0LT11_MICOH</name>
<evidence type="ECO:0000313" key="13">
    <source>
        <dbReference type="Proteomes" id="UP000694915"/>
    </source>
</evidence>
<evidence type="ECO:0000256" key="6">
    <source>
        <dbReference type="ARBA" id="ARBA00022989"/>
    </source>
</evidence>
<evidence type="ECO:0000256" key="9">
    <source>
        <dbReference type="ARBA" id="ARBA00023170"/>
    </source>
</evidence>
<keyword evidence="13" id="KW-1185">Reference proteome</keyword>
<keyword evidence="10 11" id="KW-0807">Transducer</keyword>
<dbReference type="InterPro" id="IPR004072">
    <property type="entry name" value="Vmron_rcpt_1"/>
</dbReference>
<feature type="transmembrane region" description="Helical" evidence="11">
    <location>
        <begin position="236"/>
        <end position="260"/>
    </location>
</feature>